<feature type="domain" description="DNA-binding protein H-NS-like C-terminal" evidence="1">
    <location>
        <begin position="71"/>
        <end position="107"/>
    </location>
</feature>
<evidence type="ECO:0000259" key="1">
    <source>
        <dbReference type="Pfam" id="PF00816"/>
    </source>
</evidence>
<comment type="caution">
    <text evidence="2">The sequence shown here is derived from an EMBL/GenBank/DDBJ whole genome shotgun (WGS) entry which is preliminary data.</text>
</comment>
<protein>
    <submittedName>
        <fullName evidence="2">H-NS histone family protein</fullName>
    </submittedName>
</protein>
<gene>
    <name evidence="2" type="ORF">PXK24_21455</name>
</gene>
<evidence type="ECO:0000313" key="3">
    <source>
        <dbReference type="Proteomes" id="UP001218364"/>
    </source>
</evidence>
<dbReference type="AlphaFoldDB" id="A0ABD4XGZ1"/>
<dbReference type="EMBL" id="JARCJK010000032">
    <property type="protein sequence ID" value="MDE4168245.1"/>
    <property type="molecule type" value="Genomic_DNA"/>
</dbReference>
<dbReference type="RefSeq" id="WP_274840367.1">
    <property type="nucleotide sequence ID" value="NZ_JARCJF010000032.1"/>
</dbReference>
<dbReference type="InterPro" id="IPR037150">
    <property type="entry name" value="H-NS_C_dom_sf"/>
</dbReference>
<name>A0ABD4XGZ1_9RHOB</name>
<evidence type="ECO:0000313" key="2">
    <source>
        <dbReference type="EMBL" id="MDE4168245.1"/>
    </source>
</evidence>
<proteinExistence type="predicted"/>
<accession>A0ABD4XGZ1</accession>
<dbReference type="SUPFAM" id="SSF81273">
    <property type="entry name" value="H-NS histone-like proteins"/>
    <property type="match status" value="1"/>
</dbReference>
<dbReference type="InterPro" id="IPR027444">
    <property type="entry name" value="H-NS_C_dom"/>
</dbReference>
<dbReference type="Proteomes" id="UP001218364">
    <property type="component" value="Unassembled WGS sequence"/>
</dbReference>
<sequence>MADIEYEKLSLQELELMQREVKKAIISYQNRQRKVAIERMTAVAKDMGFSSLSDVIGTQLPHRHHFDIQPIYRNPENPSQICGNRGRKPLWFKELLSRGYTIEQLRIENQK</sequence>
<reference evidence="2 3" key="1">
    <citation type="submission" date="2023-02" db="EMBL/GenBank/DDBJ databases">
        <title>Population genomics of bacteria associated with diatom.</title>
        <authorList>
            <person name="Xie J."/>
            <person name="Wang H."/>
        </authorList>
    </citation>
    <scope>NUCLEOTIDE SEQUENCE [LARGE SCALE GENOMIC DNA]</scope>
    <source>
        <strain evidence="2 3">PT47_8</strain>
    </source>
</reference>
<dbReference type="Pfam" id="PF00816">
    <property type="entry name" value="Histone_HNS"/>
    <property type="match status" value="1"/>
</dbReference>
<organism evidence="2 3">
    <name type="scientific">Phaeobacter gallaeciensis</name>
    <dbReference type="NCBI Taxonomy" id="60890"/>
    <lineage>
        <taxon>Bacteria</taxon>
        <taxon>Pseudomonadati</taxon>
        <taxon>Pseudomonadota</taxon>
        <taxon>Alphaproteobacteria</taxon>
        <taxon>Rhodobacterales</taxon>
        <taxon>Roseobacteraceae</taxon>
        <taxon>Phaeobacter</taxon>
    </lineage>
</organism>
<dbReference type="Gene3D" id="4.10.430.10">
    <property type="entry name" value="Histone-like protein H-NS, C-terminal domain"/>
    <property type="match status" value="1"/>
</dbReference>